<name>A0A975RND6_9BRAD</name>
<dbReference type="InterPro" id="IPR006860">
    <property type="entry name" value="FecR"/>
</dbReference>
<organism evidence="4 5">
    <name type="scientific">Bradyrhizobium sediminis</name>
    <dbReference type="NCBI Taxonomy" id="2840469"/>
    <lineage>
        <taxon>Bacteria</taxon>
        <taxon>Pseudomonadati</taxon>
        <taxon>Pseudomonadota</taxon>
        <taxon>Alphaproteobacteria</taxon>
        <taxon>Hyphomicrobiales</taxon>
        <taxon>Nitrobacteraceae</taxon>
        <taxon>Bradyrhizobium</taxon>
    </lineage>
</organism>
<keyword evidence="2" id="KW-0732">Signal</keyword>
<dbReference type="Proteomes" id="UP000680839">
    <property type="component" value="Chromosome"/>
</dbReference>
<evidence type="ECO:0000313" key="5">
    <source>
        <dbReference type="Proteomes" id="UP000680839"/>
    </source>
</evidence>
<feature type="chain" id="PRO_5037078781" evidence="2">
    <location>
        <begin position="29"/>
        <end position="220"/>
    </location>
</feature>
<dbReference type="PANTHER" id="PTHR38731:SF1">
    <property type="entry name" value="FECR PROTEIN DOMAIN-CONTAINING PROTEIN"/>
    <property type="match status" value="1"/>
</dbReference>
<dbReference type="Pfam" id="PF04773">
    <property type="entry name" value="FecR"/>
    <property type="match status" value="1"/>
</dbReference>
<dbReference type="EMBL" id="CP076134">
    <property type="protein sequence ID" value="QWG14607.1"/>
    <property type="molecule type" value="Genomic_DNA"/>
</dbReference>
<evidence type="ECO:0000256" key="2">
    <source>
        <dbReference type="SAM" id="SignalP"/>
    </source>
</evidence>
<evidence type="ECO:0000313" key="4">
    <source>
        <dbReference type="EMBL" id="QWG14607.1"/>
    </source>
</evidence>
<sequence>MCTTHPIAVLVTSFVLAVAGFFPAPAQAQRASAEPAVQDLALKPIGRVVAATGAVTIERASARVIQASTASQAGQAKAGDLVYLGDVVATGADGRVGINFTDGSSFNLSNSARMALDEFVYDPNGKSNSTLLSLTKGTLTFVAGKIATTGDMKIDTPVATVGVRGTTPHVEILDDGTVKFSTLIEEGKSKLTKRPGTRPAAQQPEQKPDPKSNLNICRGC</sequence>
<feature type="signal peptide" evidence="2">
    <location>
        <begin position="1"/>
        <end position="28"/>
    </location>
</feature>
<accession>A0A975RND6</accession>
<evidence type="ECO:0000259" key="3">
    <source>
        <dbReference type="Pfam" id="PF04773"/>
    </source>
</evidence>
<feature type="domain" description="FecR protein" evidence="3">
    <location>
        <begin position="86"/>
        <end position="177"/>
    </location>
</feature>
<proteinExistence type="predicted"/>
<feature type="region of interest" description="Disordered" evidence="1">
    <location>
        <begin position="186"/>
        <end position="220"/>
    </location>
</feature>
<dbReference type="PANTHER" id="PTHR38731">
    <property type="entry name" value="LIPL45-RELATED LIPOPROTEIN-RELATED"/>
    <property type="match status" value="1"/>
</dbReference>
<protein>
    <submittedName>
        <fullName evidence="4">FecR family protein</fullName>
    </submittedName>
</protein>
<dbReference type="AlphaFoldDB" id="A0A975RND6"/>
<evidence type="ECO:0000256" key="1">
    <source>
        <dbReference type="SAM" id="MobiDB-lite"/>
    </source>
</evidence>
<gene>
    <name evidence="4" type="ORF">KMZ29_08075</name>
</gene>
<reference evidence="4" key="1">
    <citation type="submission" date="2021-06" db="EMBL/GenBank/DDBJ databases">
        <title>Bradyrhizobium sp. S2-20-1 Genome sequencing.</title>
        <authorList>
            <person name="Jin L."/>
        </authorList>
    </citation>
    <scope>NUCLEOTIDE SEQUENCE</scope>
    <source>
        <strain evidence="4">S2-20-1</strain>
    </source>
</reference>
<dbReference type="RefSeq" id="WP_215623216.1">
    <property type="nucleotide sequence ID" value="NZ_CP076134.1"/>
</dbReference>